<dbReference type="Proteomes" id="UP000749646">
    <property type="component" value="Unassembled WGS sequence"/>
</dbReference>
<evidence type="ECO:0000313" key="8">
    <source>
        <dbReference type="EMBL" id="KAF9963088.1"/>
    </source>
</evidence>
<dbReference type="InterPro" id="IPR009078">
    <property type="entry name" value="Ferritin-like_SF"/>
</dbReference>
<evidence type="ECO:0000256" key="1">
    <source>
        <dbReference type="ARBA" id="ARBA00007513"/>
    </source>
</evidence>
<feature type="binding site" evidence="5">
    <location>
        <position position="59"/>
    </location>
    <ligand>
        <name>Fe cation</name>
        <dbReference type="ChEBI" id="CHEBI:24875"/>
        <label>1</label>
    </ligand>
</feature>
<dbReference type="PANTHER" id="PTHR11431:SF75">
    <property type="entry name" value="FERRITIN"/>
    <property type="match status" value="1"/>
</dbReference>
<evidence type="ECO:0000256" key="2">
    <source>
        <dbReference type="ARBA" id="ARBA00022434"/>
    </source>
</evidence>
<evidence type="ECO:0000259" key="7">
    <source>
        <dbReference type="PROSITE" id="PS50905"/>
    </source>
</evidence>
<dbReference type="InterPro" id="IPR009040">
    <property type="entry name" value="Ferritin-like_diiron"/>
</dbReference>
<dbReference type="AlphaFoldDB" id="A0A9P6J7I9"/>
<feature type="binding site" evidence="5">
    <location>
        <position position="103"/>
    </location>
    <ligand>
        <name>Fe cation</name>
        <dbReference type="ChEBI" id="CHEBI:24875"/>
        <label>1</label>
    </ligand>
</feature>
<dbReference type="PROSITE" id="PS50905">
    <property type="entry name" value="FERRITIN_LIKE"/>
    <property type="match status" value="1"/>
</dbReference>
<comment type="caution">
    <text evidence="8">The sequence shown here is derived from an EMBL/GenBank/DDBJ whole genome shotgun (WGS) entry which is preliminary data.</text>
</comment>
<comment type="similarity">
    <text evidence="1 6">Belongs to the ferritin family.</text>
</comment>
<dbReference type="EC" id="1.16.3.1" evidence="6"/>
<dbReference type="InterPro" id="IPR001519">
    <property type="entry name" value="Ferritin"/>
</dbReference>
<gene>
    <name evidence="8" type="primary">FTH1_1</name>
    <name evidence="8" type="ORF">BGZ65_006079</name>
</gene>
<feature type="binding site" evidence="5">
    <location>
        <position position="137"/>
    </location>
    <ligand>
        <name>Fe cation</name>
        <dbReference type="ChEBI" id="CHEBI:24875"/>
        <label>1</label>
    </ligand>
</feature>
<organism evidence="8 9">
    <name type="scientific">Modicella reniformis</name>
    <dbReference type="NCBI Taxonomy" id="1440133"/>
    <lineage>
        <taxon>Eukaryota</taxon>
        <taxon>Fungi</taxon>
        <taxon>Fungi incertae sedis</taxon>
        <taxon>Mucoromycota</taxon>
        <taxon>Mortierellomycotina</taxon>
        <taxon>Mortierellomycetes</taxon>
        <taxon>Mortierellales</taxon>
        <taxon>Mortierellaceae</taxon>
        <taxon>Modicella</taxon>
    </lineage>
</organism>
<keyword evidence="6" id="KW-0560">Oxidoreductase</keyword>
<keyword evidence="9" id="KW-1185">Reference proteome</keyword>
<accession>A0A9P6J7I9</accession>
<feature type="binding site" evidence="5">
    <location>
        <position position="62"/>
    </location>
    <ligand>
        <name>Fe cation</name>
        <dbReference type="ChEBI" id="CHEBI:24875"/>
        <label>1</label>
    </ligand>
</feature>
<proteinExistence type="inferred from homology"/>
<reference evidence="8" key="1">
    <citation type="journal article" date="2020" name="Fungal Divers.">
        <title>Resolving the Mortierellaceae phylogeny through synthesis of multi-gene phylogenetics and phylogenomics.</title>
        <authorList>
            <person name="Vandepol N."/>
            <person name="Liber J."/>
            <person name="Desiro A."/>
            <person name="Na H."/>
            <person name="Kennedy M."/>
            <person name="Barry K."/>
            <person name="Grigoriev I.V."/>
            <person name="Miller A.N."/>
            <person name="O'Donnell K."/>
            <person name="Stajich J.E."/>
            <person name="Bonito G."/>
        </authorList>
    </citation>
    <scope>NUCLEOTIDE SEQUENCE</scope>
    <source>
        <strain evidence="8">MES-2147</strain>
    </source>
</reference>
<comment type="catalytic activity">
    <reaction evidence="6">
        <text>4 Fe(2+) + O2 + 4 H(+) = 4 Fe(3+) + 2 H2O</text>
        <dbReference type="Rhea" id="RHEA:11148"/>
        <dbReference type="ChEBI" id="CHEBI:15377"/>
        <dbReference type="ChEBI" id="CHEBI:15378"/>
        <dbReference type="ChEBI" id="CHEBI:15379"/>
        <dbReference type="ChEBI" id="CHEBI:29033"/>
        <dbReference type="ChEBI" id="CHEBI:29034"/>
        <dbReference type="EC" id="1.16.3.1"/>
    </reaction>
</comment>
<dbReference type="PROSITE" id="PS00204">
    <property type="entry name" value="FERRITIN_2"/>
    <property type="match status" value="1"/>
</dbReference>
<name>A0A9P6J7I9_9FUNG</name>
<dbReference type="PANTHER" id="PTHR11431">
    <property type="entry name" value="FERRITIN"/>
    <property type="match status" value="1"/>
</dbReference>
<dbReference type="EMBL" id="JAAAHW010006325">
    <property type="protein sequence ID" value="KAF9963088.1"/>
    <property type="molecule type" value="Genomic_DNA"/>
</dbReference>
<dbReference type="InterPro" id="IPR012347">
    <property type="entry name" value="Ferritin-like"/>
</dbReference>
<dbReference type="SUPFAM" id="SSF47240">
    <property type="entry name" value="Ferritin-like"/>
    <property type="match status" value="1"/>
</dbReference>
<dbReference type="InterPro" id="IPR014034">
    <property type="entry name" value="Ferritin_CS"/>
</dbReference>
<dbReference type="GO" id="GO:0008198">
    <property type="term" value="F:ferrous iron binding"/>
    <property type="evidence" value="ECO:0007669"/>
    <property type="project" value="TreeGrafter"/>
</dbReference>
<dbReference type="GO" id="GO:0008199">
    <property type="term" value="F:ferric iron binding"/>
    <property type="evidence" value="ECO:0007669"/>
    <property type="project" value="InterPro"/>
</dbReference>
<dbReference type="FunFam" id="1.20.1260.10:FF:000002">
    <property type="entry name" value="Ferritin, mitochondrial"/>
    <property type="match status" value="1"/>
</dbReference>
<keyword evidence="3 5" id="KW-0479">Metal-binding</keyword>
<feature type="domain" description="Ferritin-like diiron" evidence="7">
    <location>
        <begin position="7"/>
        <end position="155"/>
    </location>
</feature>
<dbReference type="GO" id="GO:0006879">
    <property type="term" value="P:intracellular iron ion homeostasis"/>
    <property type="evidence" value="ECO:0007669"/>
    <property type="project" value="UniProtKB-KW"/>
</dbReference>
<evidence type="ECO:0000256" key="5">
    <source>
        <dbReference type="PIRSR" id="PIRSR601519-1"/>
    </source>
</evidence>
<dbReference type="GO" id="GO:0005737">
    <property type="term" value="C:cytoplasm"/>
    <property type="evidence" value="ECO:0007669"/>
    <property type="project" value="TreeGrafter"/>
</dbReference>
<dbReference type="Gene3D" id="1.20.1260.10">
    <property type="match status" value="1"/>
</dbReference>
<dbReference type="InterPro" id="IPR008331">
    <property type="entry name" value="Ferritin_DPS_dom"/>
</dbReference>
<evidence type="ECO:0000256" key="3">
    <source>
        <dbReference type="ARBA" id="ARBA00022723"/>
    </source>
</evidence>
<evidence type="ECO:0000313" key="9">
    <source>
        <dbReference type="Proteomes" id="UP000749646"/>
    </source>
</evidence>
<dbReference type="OrthoDB" id="186462at2759"/>
<dbReference type="Pfam" id="PF00210">
    <property type="entry name" value="Ferritin"/>
    <property type="match status" value="1"/>
</dbReference>
<protein>
    <recommendedName>
        <fullName evidence="6">Ferritin</fullName>
        <ecNumber evidence="6">1.16.3.1</ecNumber>
    </recommendedName>
</protein>
<dbReference type="CDD" id="cd01056">
    <property type="entry name" value="Euk_Ferritin"/>
    <property type="match status" value="1"/>
</dbReference>
<keyword evidence="4 5" id="KW-0408">Iron</keyword>
<comment type="function">
    <text evidence="6">Stores iron in a soluble, non-toxic, readily available form. Important for iron homeostasis. Iron is taken up in the ferrous form and deposited as ferric hydroxides after oxidation.</text>
</comment>
<evidence type="ECO:0000256" key="4">
    <source>
        <dbReference type="ARBA" id="ARBA00023004"/>
    </source>
</evidence>
<sequence length="176" mass="19766">MTSLTKQNFSAASEDAINIQINHELQAAQVYLSLSAWAGHVNQALPGLEKFFRESAVEERGHAQKLIEYQNRRGGKVVLQTLQAPDSEWTSARNAIESTLQLEKDVNKGLLNLQKIAEENNDPQLCDFIETGYLEEQNESIKKLADLVNQLNRVGGDGLGLYLWDQNLLNQKTDNK</sequence>
<dbReference type="GO" id="GO:0006826">
    <property type="term" value="P:iron ion transport"/>
    <property type="evidence" value="ECO:0007669"/>
    <property type="project" value="InterPro"/>
</dbReference>
<feature type="binding site" evidence="5">
    <location>
        <position position="24"/>
    </location>
    <ligand>
        <name>Fe cation</name>
        <dbReference type="ChEBI" id="CHEBI:24875"/>
        <label>1</label>
    </ligand>
</feature>
<evidence type="ECO:0000256" key="6">
    <source>
        <dbReference type="RuleBase" id="RU361145"/>
    </source>
</evidence>
<dbReference type="GO" id="GO:0004322">
    <property type="term" value="F:ferroxidase activity"/>
    <property type="evidence" value="ECO:0007669"/>
    <property type="project" value="UniProtKB-EC"/>
</dbReference>
<keyword evidence="2 6" id="KW-0409">Iron storage</keyword>